<dbReference type="InterPro" id="IPR011059">
    <property type="entry name" value="Metal-dep_hydrolase_composite"/>
</dbReference>
<feature type="region of interest" description="Disordered" evidence="1">
    <location>
        <begin position="1"/>
        <end position="30"/>
    </location>
</feature>
<proteinExistence type="predicted"/>
<dbReference type="Pfam" id="PF07969">
    <property type="entry name" value="Amidohydro_3"/>
    <property type="match status" value="1"/>
</dbReference>
<organism evidence="3 4">
    <name type="scientific">Tilletiaria anomala (strain ATCC 24038 / CBS 436.72 / UBC 951)</name>
    <dbReference type="NCBI Taxonomy" id="1037660"/>
    <lineage>
        <taxon>Eukaryota</taxon>
        <taxon>Fungi</taxon>
        <taxon>Dikarya</taxon>
        <taxon>Basidiomycota</taxon>
        <taxon>Ustilaginomycotina</taxon>
        <taxon>Exobasidiomycetes</taxon>
        <taxon>Georgefischeriales</taxon>
        <taxon>Tilletiariaceae</taxon>
        <taxon>Tilletiaria</taxon>
    </lineage>
</organism>
<dbReference type="InterPro" id="IPR050138">
    <property type="entry name" value="DHOase/Allantoinase_Hydrolase"/>
</dbReference>
<dbReference type="Proteomes" id="UP000027361">
    <property type="component" value="Unassembled WGS sequence"/>
</dbReference>
<dbReference type="InParanoid" id="A0A066VTP9"/>
<protein>
    <recommendedName>
        <fullName evidence="2">Amidohydrolase 3 domain-containing protein</fullName>
    </recommendedName>
</protein>
<feature type="compositionally biased region" description="Polar residues" evidence="1">
    <location>
        <begin position="16"/>
        <end position="27"/>
    </location>
</feature>
<dbReference type="PANTHER" id="PTHR43668">
    <property type="entry name" value="ALLANTOINASE"/>
    <property type="match status" value="1"/>
</dbReference>
<dbReference type="OrthoDB" id="10258955at2759"/>
<dbReference type="AlphaFoldDB" id="A0A066VTP9"/>
<evidence type="ECO:0000313" key="3">
    <source>
        <dbReference type="EMBL" id="KDN43658.1"/>
    </source>
</evidence>
<sequence length="1124" mass="121532">MGTWQQPRAEGAGTVLPSSSTLQQQEPSRPGRRTWGRMLLFVLAFILAFRDVASLTKHVLSNFPSISLGFGFAHHPYPRSPSPSSGASKDATTTSAPLALQQFSAALEQCRFTAARAGPPPGRTAFSERRTQSDRFAAAMHSAHAGPKGRTHIVNATLWTGAHDGTEVRRGVDIILERGIIKDIVQSAGAAPLAREEQEAVFDAAGRWVTPGLVDVHVHMGVDQLPTLPSVEDTNTRQTPLAPFLRSLDGLNQHDLSFKRTVAGGITTGLVLPGSGGNIGGQAFVIKLRPTREHGPSERVVEPPRELVLPGHANEQLALLSSDERRAYDAHLNATGFAPGGVYASSSSSSVPHVPWRHIKMACGENARRLYGINRMDEQWGFRQLFERASKLRDQQDAFCERALGFHHQQQQVEGRGANSGEASITAAPAAETERRFPTELELEALVAVLRGQVKVNTHCYTSTDFESFVRLSNEFKFPVAAFHHAHEAWLVPELIKRVYRPVHNDSYAPEMDPPPAVAIFSTNGNYKMEAYFGGPHLGALLKHAGLTPLYKSDHPVTDSRRILNQAAQGHHFGLDAPSALAGVTSAAARAIGMGHRLGMVQNGYDADVVVWNTHPLRLGATPVQVWIDGQEQLAHAHVPSPELPPAASARHGTAARGTVAPLSAAPPSARYEADIARIAASKREIMEFEALPFSTPVRSVREVRFKNVTKVFTRDGRRRSGIRAHYLGPAATAAWHGIADNGAGAASGGTVVLRDGQLTICSEGLGPLHLQGLRDEEAELYRACDSTSLRPEEEVDLHGGAILPGIQSFGSNLGLTDIASEQETSDGAVLDPFAEKGFVASNYRAALQDWPIARAVDGLQWGGNDLTRGHAHGVVSSIVPPQGDGFLRGVSTQFSTGVQTRLEKGAIRHEEVAMHVALTHYGGPPSISEQLVLLRQLLQDGEDGSGRKGDRDDVWSRVVRGHLPLVVQAARASHIASLIALKQRFPHVRLIISNASEAPLAGARLPEQLAEHNIAVLLSPRTWGITWDERRSLPGPPLTKETTLSTLLRAGVKVAFRIEEGWQAANLLFDATFAAKETDGLLDEEDVVSLLSNRCVARGARQRRREKIVASLLTLFAPLSLPC</sequence>
<dbReference type="InterPro" id="IPR032466">
    <property type="entry name" value="Metal_Hydrolase"/>
</dbReference>
<feature type="domain" description="Amidohydrolase 3" evidence="2">
    <location>
        <begin position="576"/>
        <end position="631"/>
    </location>
</feature>
<dbReference type="HOGENOM" id="CLU_006273_0_0_1"/>
<dbReference type="GeneID" id="25261593"/>
<keyword evidence="4" id="KW-1185">Reference proteome</keyword>
<name>A0A066VTP9_TILAU</name>
<dbReference type="SUPFAM" id="SSF51556">
    <property type="entry name" value="Metallo-dependent hydrolases"/>
    <property type="match status" value="1"/>
</dbReference>
<dbReference type="STRING" id="1037660.A0A066VTP9"/>
<dbReference type="GO" id="GO:0006145">
    <property type="term" value="P:purine nucleobase catabolic process"/>
    <property type="evidence" value="ECO:0007669"/>
    <property type="project" value="TreeGrafter"/>
</dbReference>
<dbReference type="SUPFAM" id="SSF51338">
    <property type="entry name" value="Composite domain of metallo-dependent hydrolases"/>
    <property type="match status" value="1"/>
</dbReference>
<accession>A0A066VTP9</accession>
<dbReference type="Gene3D" id="3.20.20.140">
    <property type="entry name" value="Metal-dependent hydrolases"/>
    <property type="match status" value="2"/>
</dbReference>
<evidence type="ECO:0000313" key="4">
    <source>
        <dbReference type="Proteomes" id="UP000027361"/>
    </source>
</evidence>
<dbReference type="EMBL" id="JMSN01000059">
    <property type="protein sequence ID" value="KDN43658.1"/>
    <property type="molecule type" value="Genomic_DNA"/>
</dbReference>
<evidence type="ECO:0000256" key="1">
    <source>
        <dbReference type="SAM" id="MobiDB-lite"/>
    </source>
</evidence>
<dbReference type="RefSeq" id="XP_013242434.1">
    <property type="nucleotide sequence ID" value="XM_013386980.1"/>
</dbReference>
<reference evidence="3 4" key="1">
    <citation type="submission" date="2014-05" db="EMBL/GenBank/DDBJ databases">
        <title>Draft genome sequence of a rare smut relative, Tilletiaria anomala UBC 951.</title>
        <authorList>
            <consortium name="DOE Joint Genome Institute"/>
            <person name="Toome M."/>
            <person name="Kuo A."/>
            <person name="Henrissat B."/>
            <person name="Lipzen A."/>
            <person name="Tritt A."/>
            <person name="Yoshinaga Y."/>
            <person name="Zane M."/>
            <person name="Barry K."/>
            <person name="Grigoriev I.V."/>
            <person name="Spatafora J.W."/>
            <person name="Aimea M.C."/>
        </authorList>
    </citation>
    <scope>NUCLEOTIDE SEQUENCE [LARGE SCALE GENOMIC DNA]</scope>
    <source>
        <strain evidence="3 4">UBC 951</strain>
    </source>
</reference>
<dbReference type="GO" id="GO:0005737">
    <property type="term" value="C:cytoplasm"/>
    <property type="evidence" value="ECO:0007669"/>
    <property type="project" value="TreeGrafter"/>
</dbReference>
<gene>
    <name evidence="3" type="ORF">K437DRAFT_147093</name>
</gene>
<dbReference type="PANTHER" id="PTHR43668:SF5">
    <property type="entry name" value="AMIDOHYDROLASE 3 DOMAIN-CONTAINING PROTEIN"/>
    <property type="match status" value="1"/>
</dbReference>
<evidence type="ECO:0000259" key="2">
    <source>
        <dbReference type="Pfam" id="PF07969"/>
    </source>
</evidence>
<dbReference type="GO" id="GO:0004038">
    <property type="term" value="F:allantoinase activity"/>
    <property type="evidence" value="ECO:0007669"/>
    <property type="project" value="TreeGrafter"/>
</dbReference>
<dbReference type="InterPro" id="IPR013108">
    <property type="entry name" value="Amidohydro_3"/>
</dbReference>
<dbReference type="OMA" id="RGQVHVH"/>
<comment type="caution">
    <text evidence="3">The sequence shown here is derived from an EMBL/GenBank/DDBJ whole genome shotgun (WGS) entry which is preliminary data.</text>
</comment>